<dbReference type="STRING" id="857967.G0QRZ2"/>
<comment type="subcellular location">
    <subcellularLocation>
        <location evidence="1">Cytoplasm</location>
        <location evidence="1">Cytoskeleton</location>
        <location evidence="1">Flagellum axoneme</location>
    </subcellularLocation>
</comment>
<dbReference type="EMBL" id="GL983803">
    <property type="protein sequence ID" value="EGR32022.1"/>
    <property type="molecule type" value="Genomic_DNA"/>
</dbReference>
<evidence type="ECO:0000256" key="7">
    <source>
        <dbReference type="ARBA" id="ARBA00023212"/>
    </source>
</evidence>
<evidence type="ECO:0000256" key="9">
    <source>
        <dbReference type="SAM" id="Coils"/>
    </source>
</evidence>
<organism evidence="10 11">
    <name type="scientific">Ichthyophthirius multifiliis</name>
    <name type="common">White spot disease agent</name>
    <name type="synonym">Ich</name>
    <dbReference type="NCBI Taxonomy" id="5932"/>
    <lineage>
        <taxon>Eukaryota</taxon>
        <taxon>Sar</taxon>
        <taxon>Alveolata</taxon>
        <taxon>Ciliophora</taxon>
        <taxon>Intramacronucleata</taxon>
        <taxon>Oligohymenophorea</taxon>
        <taxon>Hymenostomatida</taxon>
        <taxon>Ophryoglenina</taxon>
        <taxon>Ichthyophthirius</taxon>
    </lineage>
</organism>
<evidence type="ECO:0000256" key="5">
    <source>
        <dbReference type="ARBA" id="ARBA00022846"/>
    </source>
</evidence>
<keyword evidence="5" id="KW-0282">Flagellum</keyword>
<name>G0QRZ2_ICHMU</name>
<reference evidence="10 11" key="1">
    <citation type="submission" date="2011-07" db="EMBL/GenBank/DDBJ databases">
        <authorList>
            <person name="Coyne R."/>
            <person name="Brami D."/>
            <person name="Johnson J."/>
            <person name="Hostetler J."/>
            <person name="Hannick L."/>
            <person name="Clark T."/>
            <person name="Cassidy-Hanley D."/>
            <person name="Inman J."/>
        </authorList>
    </citation>
    <scope>NUCLEOTIDE SEQUENCE [LARGE SCALE GENOMIC DNA]</scope>
    <source>
        <strain evidence="10 11">G5</strain>
    </source>
</reference>
<dbReference type="InterPro" id="IPR009290">
    <property type="entry name" value="Radial_spoke_3"/>
</dbReference>
<evidence type="ECO:0000256" key="3">
    <source>
        <dbReference type="ARBA" id="ARBA00022490"/>
    </source>
</evidence>
<dbReference type="AlphaFoldDB" id="G0QRZ2"/>
<dbReference type="RefSeq" id="XP_004035508.1">
    <property type="nucleotide sequence ID" value="XM_004035460.1"/>
</dbReference>
<dbReference type="GO" id="GO:0005929">
    <property type="term" value="C:cilium"/>
    <property type="evidence" value="ECO:0007669"/>
    <property type="project" value="TreeGrafter"/>
</dbReference>
<dbReference type="PANTHER" id="PTHR21648:SF0">
    <property type="entry name" value="RADIAL SPOKE HEAD PROTEIN 3 HOMOLOG"/>
    <property type="match status" value="1"/>
</dbReference>
<keyword evidence="11" id="KW-1185">Reference proteome</keyword>
<protein>
    <submittedName>
        <fullName evidence="10">Uncharacterized protein</fullName>
    </submittedName>
</protein>
<keyword evidence="8" id="KW-0966">Cell projection</keyword>
<evidence type="ECO:0000256" key="2">
    <source>
        <dbReference type="ARBA" id="ARBA00006737"/>
    </source>
</evidence>
<dbReference type="OMA" id="QLEVQQY"/>
<evidence type="ECO:0000256" key="4">
    <source>
        <dbReference type="ARBA" id="ARBA00022553"/>
    </source>
</evidence>
<dbReference type="OrthoDB" id="313308at2759"/>
<evidence type="ECO:0000256" key="6">
    <source>
        <dbReference type="ARBA" id="ARBA00023069"/>
    </source>
</evidence>
<dbReference type="GeneID" id="14908174"/>
<gene>
    <name evidence="10" type="ORF">IMG5_098580</name>
</gene>
<evidence type="ECO:0000313" key="10">
    <source>
        <dbReference type="EMBL" id="EGR32022.1"/>
    </source>
</evidence>
<accession>G0QRZ2</accession>
<feature type="coiled-coil region" evidence="9">
    <location>
        <begin position="203"/>
        <end position="230"/>
    </location>
</feature>
<proteinExistence type="inferred from homology"/>
<keyword evidence="4" id="KW-0597">Phosphoprotein</keyword>
<dbReference type="Pfam" id="PF06098">
    <property type="entry name" value="Radial_spoke_3"/>
    <property type="match status" value="1"/>
</dbReference>
<keyword evidence="6" id="KW-0969">Cilium</keyword>
<sequence length="577" mass="67838">MQAIQSETYDFSAKPKLIQPHQKYRENLNDNDQFQNLMFEKRVVRGNTYARVVSSRDDEIMNTKQQTSIQKKQQVQIIKTQKDQKQNYFEPGTPKALAGRQNFGVQTDEYIETLTDKPPEYEKDTQTEVFIDRPNARLFFPQKDGIDRETQIWEGDLFDFDQEVETILQVLIKKILENSRMEVLEEEELKTMKEQQKQFEQIRNVELAEVQRLEAKEKRIQDENERRKIQYDKKKEINILSHKKLVARNISKNHLYYLKNNTINMLEDQGVFRKPLEMALYDQFEPWLYQNIIKELIRVEKIENQLEVGLIGGLIGEYLLFLQALTQSSVQEVVIQASEILLNSEKFIENFKILLQSIEGSIDFPLNIQVEDILAQRELNLNNIFTANQQKQQELIPILQSNVQSVILNIIQANENIFGLQESTIEQINQYLINGIFKEEALQQKIKFCFVKSQENIKQVALLKIKPNLENLQLNPLSSRIEEKQEEQSIIPINLADSVLENKASVFVQKEEDLEVFVQHCVAEQFIRQQILKICLTNVEGREQFLLFESVEIMENLQKMALNILWENLPQFDIGTY</sequence>
<evidence type="ECO:0000256" key="1">
    <source>
        <dbReference type="ARBA" id="ARBA00004611"/>
    </source>
</evidence>
<keyword evidence="3" id="KW-0963">Cytoplasm</keyword>
<dbReference type="InParanoid" id="G0QRZ2"/>
<dbReference type="PANTHER" id="PTHR21648">
    <property type="entry name" value="FLAGELLAR RADIAL SPOKE PROTEIN 3"/>
    <property type="match status" value="1"/>
</dbReference>
<dbReference type="Proteomes" id="UP000008983">
    <property type="component" value="Unassembled WGS sequence"/>
</dbReference>
<comment type="similarity">
    <text evidence="2">Belongs to the flagellar radial spoke RSP3 family.</text>
</comment>
<keyword evidence="9" id="KW-0175">Coiled coil</keyword>
<dbReference type="eggNOG" id="ENOG502QQSZ">
    <property type="taxonomic scope" value="Eukaryota"/>
</dbReference>
<evidence type="ECO:0000313" key="11">
    <source>
        <dbReference type="Proteomes" id="UP000008983"/>
    </source>
</evidence>
<keyword evidence="7" id="KW-0206">Cytoskeleton</keyword>
<evidence type="ECO:0000256" key="8">
    <source>
        <dbReference type="ARBA" id="ARBA00023273"/>
    </source>
</evidence>